<organism evidence="10 11">
    <name type="scientific">Lodderomyces elongisporus (strain ATCC 11503 / CBS 2605 / JCM 1781 / NBRC 1676 / NRRL YB-4239)</name>
    <name type="common">Yeast</name>
    <name type="synonym">Saccharomyces elongisporus</name>
    <dbReference type="NCBI Taxonomy" id="379508"/>
    <lineage>
        <taxon>Eukaryota</taxon>
        <taxon>Fungi</taxon>
        <taxon>Dikarya</taxon>
        <taxon>Ascomycota</taxon>
        <taxon>Saccharomycotina</taxon>
        <taxon>Pichiomycetes</taxon>
        <taxon>Debaryomycetaceae</taxon>
        <taxon>Candida/Lodderomyces clade</taxon>
        <taxon>Lodderomyces</taxon>
    </lineage>
</organism>
<dbReference type="VEuPathDB" id="FungiDB:LELG_03522"/>
<dbReference type="GO" id="GO:0042802">
    <property type="term" value="F:identical protein binding"/>
    <property type="evidence" value="ECO:0007669"/>
    <property type="project" value="EnsemblFungi"/>
</dbReference>
<name>A5E1N5_LODEL</name>
<comment type="similarity">
    <text evidence="4">Belongs to the ELP4 family.</text>
</comment>
<evidence type="ECO:0000256" key="8">
    <source>
        <dbReference type="ARBA" id="ARBA00023242"/>
    </source>
</evidence>
<dbReference type="FunCoup" id="A5E1N5">
    <property type="interactions" value="775"/>
</dbReference>
<dbReference type="UniPathway" id="UPA00988"/>
<protein>
    <recommendedName>
        <fullName evidence="5">Elongator complex protein 4</fullName>
    </recommendedName>
</protein>
<dbReference type="STRING" id="379508.A5E1N5"/>
<comment type="subcellular location">
    <subcellularLocation>
        <location evidence="2">Cytoplasm</location>
    </subcellularLocation>
    <subcellularLocation>
        <location evidence="1">Nucleus</location>
    </subcellularLocation>
</comment>
<evidence type="ECO:0000313" key="10">
    <source>
        <dbReference type="EMBL" id="EDK45343.1"/>
    </source>
</evidence>
<evidence type="ECO:0000256" key="5">
    <source>
        <dbReference type="ARBA" id="ARBA00020265"/>
    </source>
</evidence>
<dbReference type="PANTHER" id="PTHR12896:SF1">
    <property type="entry name" value="ELONGATOR COMPLEX PROTEIN 4"/>
    <property type="match status" value="1"/>
</dbReference>
<keyword evidence="6" id="KW-0963">Cytoplasm</keyword>
<evidence type="ECO:0000313" key="11">
    <source>
        <dbReference type="Proteomes" id="UP000001996"/>
    </source>
</evidence>
<feature type="compositionally biased region" description="Gly residues" evidence="9">
    <location>
        <begin position="10"/>
        <end position="32"/>
    </location>
</feature>
<dbReference type="OrthoDB" id="289162at2759"/>
<dbReference type="GO" id="GO:0033588">
    <property type="term" value="C:elongator holoenzyme complex"/>
    <property type="evidence" value="ECO:0007669"/>
    <property type="project" value="EnsemblFungi"/>
</dbReference>
<feature type="compositionally biased region" description="Polar residues" evidence="9">
    <location>
        <begin position="464"/>
        <end position="473"/>
    </location>
</feature>
<evidence type="ECO:0000256" key="9">
    <source>
        <dbReference type="SAM" id="MobiDB-lite"/>
    </source>
</evidence>
<dbReference type="Proteomes" id="UP000001996">
    <property type="component" value="Unassembled WGS sequence"/>
</dbReference>
<evidence type="ECO:0000256" key="2">
    <source>
        <dbReference type="ARBA" id="ARBA00004496"/>
    </source>
</evidence>
<dbReference type="PANTHER" id="PTHR12896">
    <property type="entry name" value="PAX6 NEIGHBOR PROTEIN PAXNEB"/>
    <property type="match status" value="1"/>
</dbReference>
<dbReference type="EMBL" id="CH981527">
    <property type="protein sequence ID" value="EDK45343.1"/>
    <property type="molecule type" value="Genomic_DNA"/>
</dbReference>
<dbReference type="GO" id="GO:0016887">
    <property type="term" value="F:ATP hydrolysis activity"/>
    <property type="evidence" value="ECO:0007669"/>
    <property type="project" value="EnsemblFungi"/>
</dbReference>
<dbReference type="AlphaFoldDB" id="A5E1N5"/>
<dbReference type="OMA" id="QGMLKVH"/>
<evidence type="ECO:0000256" key="4">
    <source>
        <dbReference type="ARBA" id="ARBA00007573"/>
    </source>
</evidence>
<dbReference type="eggNOG" id="KOG3949">
    <property type="taxonomic scope" value="Eukaryota"/>
</dbReference>
<dbReference type="KEGG" id="lel:PVL30_003012"/>
<feature type="region of interest" description="Disordered" evidence="9">
    <location>
        <begin position="1"/>
        <end position="80"/>
    </location>
</feature>
<feature type="region of interest" description="Disordered" evidence="9">
    <location>
        <begin position="451"/>
        <end position="473"/>
    </location>
</feature>
<dbReference type="Gene3D" id="3.40.50.300">
    <property type="entry name" value="P-loop containing nucleotide triphosphate hydrolases"/>
    <property type="match status" value="1"/>
</dbReference>
<dbReference type="GeneID" id="5232882"/>
<dbReference type="InParanoid" id="A5E1N5"/>
<comment type="pathway">
    <text evidence="3">tRNA modification; 5-methoxycarbonylmethyl-2-thiouridine-tRNA biosynthesis.</text>
</comment>
<dbReference type="CDD" id="cd19494">
    <property type="entry name" value="Elp4"/>
    <property type="match status" value="1"/>
</dbReference>
<dbReference type="GO" id="GO:0002098">
    <property type="term" value="P:tRNA wobble uridine modification"/>
    <property type="evidence" value="ECO:0007669"/>
    <property type="project" value="EnsemblFungi"/>
</dbReference>
<keyword evidence="7" id="KW-0819">tRNA processing</keyword>
<dbReference type="Pfam" id="PF05625">
    <property type="entry name" value="PAXNEB"/>
    <property type="match status" value="1"/>
</dbReference>
<feature type="compositionally biased region" description="Basic and acidic residues" evidence="9">
    <location>
        <begin position="451"/>
        <end position="460"/>
    </location>
</feature>
<dbReference type="GO" id="GO:0005737">
    <property type="term" value="C:cytoplasm"/>
    <property type="evidence" value="ECO:0007669"/>
    <property type="project" value="UniProtKB-SubCell"/>
</dbReference>
<dbReference type="HOGENOM" id="CLU_040685_0_0_1"/>
<sequence length="473" mass="51832">MSFRKRGEIVNGGGATGSPGAGAGAGTIGGPRGMPTRVQQVPLTTNRQSSFSTIGRPIPSLSSVSSSNSAIRTSGPTQQHRVASVKLRDAIEDDLSIRIMQNPGVRPSLSNSQPTVLTGSSDLDKILLHQGLPIGNSILVEESGTTDFATVLLRAFASQGIMHNRIEPNTLHSHVIVFGMSPYWSNDLPGLYKGSSREQKKARIAENESKLSVSNIAHNSNVARDELKMKIAWRYGLNKKAEELGKNKDDATNTAYEHYNNQFDITQKLVPGPSPQEISYVPMSSSATAIITQIESIIKTQLRSNPLKVIRLVIPGLLNPSLYPPTFSGPTVIFPFVHSLRSLLRRYENNLVVIASLPLDLFPRSSSLTGIFETLFDAVIHLQPFNQEMTQLIEKAYKNEPAKIQQGLVNIIKLPILSEKGLMMVHDGEYAFKNGKKKFEIEVWGIPVEHDSKEDEKSKVTPEGGQTTKSIDF</sequence>
<evidence type="ECO:0000256" key="1">
    <source>
        <dbReference type="ARBA" id="ARBA00004123"/>
    </source>
</evidence>
<evidence type="ECO:0000256" key="3">
    <source>
        <dbReference type="ARBA" id="ARBA00005043"/>
    </source>
</evidence>
<feature type="compositionally biased region" description="Polar residues" evidence="9">
    <location>
        <begin position="37"/>
        <end position="53"/>
    </location>
</feature>
<reference evidence="10 11" key="1">
    <citation type="journal article" date="2009" name="Nature">
        <title>Evolution of pathogenicity and sexual reproduction in eight Candida genomes.</title>
        <authorList>
            <person name="Butler G."/>
            <person name="Rasmussen M.D."/>
            <person name="Lin M.F."/>
            <person name="Santos M.A."/>
            <person name="Sakthikumar S."/>
            <person name="Munro C.A."/>
            <person name="Rheinbay E."/>
            <person name="Grabherr M."/>
            <person name="Forche A."/>
            <person name="Reedy J.L."/>
            <person name="Agrafioti I."/>
            <person name="Arnaud M.B."/>
            <person name="Bates S."/>
            <person name="Brown A.J."/>
            <person name="Brunke S."/>
            <person name="Costanzo M.C."/>
            <person name="Fitzpatrick D.A."/>
            <person name="de Groot P.W."/>
            <person name="Harris D."/>
            <person name="Hoyer L.L."/>
            <person name="Hube B."/>
            <person name="Klis F.M."/>
            <person name="Kodira C."/>
            <person name="Lennard N."/>
            <person name="Logue M.E."/>
            <person name="Martin R."/>
            <person name="Neiman A.M."/>
            <person name="Nikolaou E."/>
            <person name="Quail M.A."/>
            <person name="Quinn J."/>
            <person name="Santos M.C."/>
            <person name="Schmitzberger F.F."/>
            <person name="Sherlock G."/>
            <person name="Shah P."/>
            <person name="Silverstein K.A."/>
            <person name="Skrzypek M.S."/>
            <person name="Soll D."/>
            <person name="Staggs R."/>
            <person name="Stansfield I."/>
            <person name="Stumpf M.P."/>
            <person name="Sudbery P.E."/>
            <person name="Srikantha T."/>
            <person name="Zeng Q."/>
            <person name="Berman J."/>
            <person name="Berriman M."/>
            <person name="Heitman J."/>
            <person name="Gow N.A."/>
            <person name="Lorenz M.C."/>
            <person name="Birren B.W."/>
            <person name="Kellis M."/>
            <person name="Cuomo C.A."/>
        </authorList>
    </citation>
    <scope>NUCLEOTIDE SEQUENCE [LARGE SCALE GENOMIC DNA]</scope>
    <source>
        <strain evidence="11">ATCC 11503 / BCRC 21390 / CBS 2605 / JCM 1781 / NBRC 1676 / NRRL YB-4239</strain>
    </source>
</reference>
<feature type="compositionally biased region" description="Low complexity" evidence="9">
    <location>
        <begin position="60"/>
        <end position="74"/>
    </location>
</feature>
<dbReference type="InterPro" id="IPR027417">
    <property type="entry name" value="P-loop_NTPase"/>
</dbReference>
<dbReference type="GO" id="GO:0008023">
    <property type="term" value="C:transcription elongation factor complex"/>
    <property type="evidence" value="ECO:0007669"/>
    <property type="project" value="TreeGrafter"/>
</dbReference>
<evidence type="ECO:0000256" key="7">
    <source>
        <dbReference type="ARBA" id="ARBA00022694"/>
    </source>
</evidence>
<dbReference type="GO" id="GO:0000049">
    <property type="term" value="F:tRNA binding"/>
    <property type="evidence" value="ECO:0007669"/>
    <property type="project" value="EnsemblFungi"/>
</dbReference>
<gene>
    <name evidence="10" type="ORF">LELG_03522</name>
</gene>
<keyword evidence="8" id="KW-0539">Nucleus</keyword>
<evidence type="ECO:0000256" key="6">
    <source>
        <dbReference type="ARBA" id="ARBA00022490"/>
    </source>
</evidence>
<keyword evidence="11" id="KW-1185">Reference proteome</keyword>
<dbReference type="GO" id="GO:0006357">
    <property type="term" value="P:regulation of transcription by RNA polymerase II"/>
    <property type="evidence" value="ECO:0007669"/>
    <property type="project" value="EnsemblFungi"/>
</dbReference>
<proteinExistence type="inferred from homology"/>
<accession>A5E1N5</accession>
<dbReference type="InterPro" id="IPR008728">
    <property type="entry name" value="Elongator_complex_protein_4"/>
</dbReference>